<dbReference type="FunFam" id="3.40.50.300:FF:002130">
    <property type="entry name" value="DNA mismatch repair protein MSH3"/>
    <property type="match status" value="1"/>
</dbReference>
<dbReference type="FunFam" id="3.30.420.110:FF:000010">
    <property type="entry name" value="DNA mismatch repair protein"/>
    <property type="match status" value="1"/>
</dbReference>
<dbReference type="PANTHER" id="PTHR11361:SF122">
    <property type="entry name" value="DNA MISMATCH REPAIR PROTEIN MSH3"/>
    <property type="match status" value="1"/>
</dbReference>
<evidence type="ECO:0000313" key="14">
    <source>
        <dbReference type="Proteomes" id="UP000036987"/>
    </source>
</evidence>
<keyword evidence="3 9" id="KW-0547">Nucleotide-binding</keyword>
<dbReference type="AlphaFoldDB" id="A0A0K9PQ47"/>
<accession>A0A0K9PQ47</accession>
<dbReference type="GO" id="GO:0005524">
    <property type="term" value="F:ATP binding"/>
    <property type="evidence" value="ECO:0007669"/>
    <property type="project" value="UniProtKB-UniRule"/>
</dbReference>
<dbReference type="Proteomes" id="UP000036987">
    <property type="component" value="Unassembled WGS sequence"/>
</dbReference>
<dbReference type="PANTHER" id="PTHR11361">
    <property type="entry name" value="DNA MISMATCH REPAIR PROTEIN MUTS FAMILY MEMBER"/>
    <property type="match status" value="1"/>
</dbReference>
<dbReference type="SMART" id="SM00534">
    <property type="entry name" value="MUTSac"/>
    <property type="match status" value="1"/>
</dbReference>
<dbReference type="InterPro" id="IPR036678">
    <property type="entry name" value="MutS_con_dom_sf"/>
</dbReference>
<feature type="compositionally biased region" description="Low complexity" evidence="11">
    <location>
        <begin position="80"/>
        <end position="89"/>
    </location>
</feature>
<dbReference type="InterPro" id="IPR036187">
    <property type="entry name" value="DNA_mismatch_repair_MutS_sf"/>
</dbReference>
<evidence type="ECO:0000256" key="5">
    <source>
        <dbReference type="ARBA" id="ARBA00022840"/>
    </source>
</evidence>
<feature type="region of interest" description="Disordered" evidence="11">
    <location>
        <begin position="60"/>
        <end position="89"/>
    </location>
</feature>
<keyword evidence="4 9" id="KW-0227">DNA damage</keyword>
<feature type="compositionally biased region" description="Low complexity" evidence="11">
    <location>
        <begin position="63"/>
        <end position="73"/>
    </location>
</feature>
<evidence type="ECO:0000259" key="12">
    <source>
        <dbReference type="PROSITE" id="PS00486"/>
    </source>
</evidence>
<dbReference type="InterPro" id="IPR045076">
    <property type="entry name" value="MutS"/>
</dbReference>
<keyword evidence="5 9" id="KW-0067">ATP-binding</keyword>
<dbReference type="PIRSF" id="PIRSF037677">
    <property type="entry name" value="DNA_mis_repair_Msh6"/>
    <property type="match status" value="1"/>
</dbReference>
<feature type="region of interest" description="Disordered" evidence="11">
    <location>
        <begin position="1"/>
        <end position="39"/>
    </location>
</feature>
<feature type="compositionally biased region" description="Polar residues" evidence="11">
    <location>
        <begin position="1"/>
        <end position="11"/>
    </location>
</feature>
<dbReference type="Pfam" id="PF05192">
    <property type="entry name" value="MutS_III"/>
    <property type="match status" value="1"/>
</dbReference>
<dbReference type="FunFam" id="1.10.1420.10:FF:000004">
    <property type="entry name" value="DNA mismatch repair protein Msh3"/>
    <property type="match status" value="1"/>
</dbReference>
<dbReference type="OrthoDB" id="10252754at2759"/>
<evidence type="ECO:0000256" key="6">
    <source>
        <dbReference type="ARBA" id="ARBA00023125"/>
    </source>
</evidence>
<dbReference type="Pfam" id="PF05190">
    <property type="entry name" value="MutS_IV"/>
    <property type="match status" value="1"/>
</dbReference>
<dbReference type="InterPro" id="IPR027417">
    <property type="entry name" value="P-loop_NTPase"/>
</dbReference>
<dbReference type="InterPro" id="IPR007861">
    <property type="entry name" value="DNA_mismatch_repair_MutS_clamp"/>
</dbReference>
<comment type="subcellular location">
    <subcellularLocation>
        <location evidence="1">Nucleus</location>
    </subcellularLocation>
</comment>
<name>A0A0K9PQ47_ZOSMR</name>
<comment type="similarity">
    <text evidence="2">Belongs to the DNA mismatch repair MutS family. MSH3 subfamily.</text>
</comment>
<evidence type="ECO:0000256" key="4">
    <source>
        <dbReference type="ARBA" id="ARBA00022763"/>
    </source>
</evidence>
<dbReference type="EMBL" id="LFYR01000685">
    <property type="protein sequence ID" value="KMZ71178.1"/>
    <property type="molecule type" value="Genomic_DNA"/>
</dbReference>
<dbReference type="Gene3D" id="3.30.420.110">
    <property type="entry name" value="MutS, connector domain"/>
    <property type="match status" value="1"/>
</dbReference>
<dbReference type="Gene3D" id="3.40.1170.10">
    <property type="entry name" value="DNA repair protein MutS, domain I"/>
    <property type="match status" value="1"/>
</dbReference>
<dbReference type="SUPFAM" id="SSF48334">
    <property type="entry name" value="DNA repair protein MutS, domain III"/>
    <property type="match status" value="1"/>
</dbReference>
<evidence type="ECO:0000256" key="2">
    <source>
        <dbReference type="ARBA" id="ARBA00007094"/>
    </source>
</evidence>
<dbReference type="InterPro" id="IPR017261">
    <property type="entry name" value="DNA_mismatch_repair_MutS/MSH"/>
</dbReference>
<dbReference type="SUPFAM" id="SSF55271">
    <property type="entry name" value="DNA repair protein MutS, domain I"/>
    <property type="match status" value="1"/>
</dbReference>
<dbReference type="PROSITE" id="PS00486">
    <property type="entry name" value="DNA_MISMATCH_REPAIR_2"/>
    <property type="match status" value="1"/>
</dbReference>
<evidence type="ECO:0000313" key="13">
    <source>
        <dbReference type="EMBL" id="KMZ71178.1"/>
    </source>
</evidence>
<keyword evidence="14" id="KW-1185">Reference proteome</keyword>
<protein>
    <recommendedName>
        <fullName evidence="9">DNA mismatch repair protein</fullName>
    </recommendedName>
</protein>
<dbReference type="InterPro" id="IPR016151">
    <property type="entry name" value="DNA_mismatch_repair_MutS_N"/>
</dbReference>
<evidence type="ECO:0000256" key="3">
    <source>
        <dbReference type="ARBA" id="ARBA00022741"/>
    </source>
</evidence>
<evidence type="ECO:0000256" key="1">
    <source>
        <dbReference type="ARBA" id="ARBA00004123"/>
    </source>
</evidence>
<sequence>MRKQKQQTISRFFSHDSKQPSPPPSSPSQQTSSRPYQHSISTPKVIATLSFSPTASASKRAFSKTLTPTSSPLSKKHRSTASSNTSSDSIAPLCRKTLDLDPLSRNPKYTPLEQQVVELKSKHPDVLLMIEVGYKYCFFGEDAENASRVLGIFAHIVRNFVTASIPSYRLNFHVRRLVMAGYKVGVVKQTETSAIKSHGVKHVGPFRRELSALYTRSTIDTAEDLGGDGGEDEGLGGCNANYLFCIVEQGLDGNVYNANGNFDVKIGVVAVEISTGDVMHGEFNDNVTRSGLEATVSKLSPTEILLGNPLSIATEKLLLAYAGPTSDVRVERASRGCFNDGSALSEVISMNRDIAGDTPKSPVEAGKGFRGEFFGIEEIMAMPELSIQALALTIRYLKQFGFERILCLSASFRPLNANFEMKLSLNTLQQLEIVKNKSDGSSEGSLLRIMDHTCTSFGSRLLKHWVTHPLCDRFSISARLDAVSEIVESMGSSQASNQVMVDEEPLYGTHVQLEIDHVLSSVLKTLGRMPDVQRGITRIFHQTATPAEVFAVIHAILLSGKNLQKLSLEDNAIHRETTCKIVQSQLLKRLILTASSSTVIANASKLLSCLNKDAADKRDMSNLFSTSHGEFLEIIRRHAEIQSVQEKLNFFIFQYRERLKIQKLEFVSVHGITHLIELPSNVKVPCDWMIINSTKTAVRYHPPEVIKCLNDLALVKDELAVACKAAWKDFLIVFARYYAEFQAAIQALAALDCLYSLAILSRKRDYVRPIFVDDTEPDQIEIISGRHPVLESILGENFIPNNTCLNALWEFCLIITGPNMGGKSSYIRQIALIAIMAQVGSFVPASSAKLHVLDGIYTRIGVSDNIQQGRSTFFEELSEASEILHQCSSHSLIIIDELGRGTSTHDGIAIAFAALHYLLEHKKCMVLFVTHYPKIMDIQHKFAGSVGAYHVSYLTSKNSLSLVGSEYDTCAESLDESNITFLYKVVPGVSDKSFGINVARLAQLPTSCIARAIFMATKMEEEVNIREQTKLSQNKYTETYTTSDTTLPGSLLCSEFGRFLSLLHFLVNHAKSSQIFGCLNDAKELAVGMMKKEQL</sequence>
<gene>
    <name evidence="13" type="ORF">ZOSMA_186G00280</name>
</gene>
<dbReference type="Pfam" id="PF05188">
    <property type="entry name" value="MutS_II"/>
    <property type="match status" value="1"/>
</dbReference>
<dbReference type="Gene3D" id="1.10.1420.10">
    <property type="match status" value="2"/>
</dbReference>
<evidence type="ECO:0000256" key="8">
    <source>
        <dbReference type="ARBA" id="ARBA00023242"/>
    </source>
</evidence>
<keyword evidence="6 9" id="KW-0238">DNA-binding</keyword>
<dbReference type="InterPro" id="IPR000432">
    <property type="entry name" value="DNA_mismatch_repair_MutS_C"/>
</dbReference>
<dbReference type="Pfam" id="PF00488">
    <property type="entry name" value="MutS_V"/>
    <property type="match status" value="1"/>
</dbReference>
<dbReference type="GO" id="GO:0003690">
    <property type="term" value="F:double-stranded DNA binding"/>
    <property type="evidence" value="ECO:0000318"/>
    <property type="project" value="GO_Central"/>
</dbReference>
<evidence type="ECO:0000256" key="9">
    <source>
        <dbReference type="PIRNR" id="PIRNR037677"/>
    </source>
</evidence>
<dbReference type="SMART" id="SM00533">
    <property type="entry name" value="MUTSd"/>
    <property type="match status" value="1"/>
</dbReference>
<keyword evidence="8" id="KW-0539">Nucleus</keyword>
<evidence type="ECO:0000256" key="10">
    <source>
        <dbReference type="RuleBase" id="RU003756"/>
    </source>
</evidence>
<dbReference type="GO" id="GO:0030983">
    <property type="term" value="F:mismatched DNA binding"/>
    <property type="evidence" value="ECO:0007669"/>
    <property type="project" value="UniProtKB-UniRule"/>
</dbReference>
<dbReference type="GO" id="GO:0006312">
    <property type="term" value="P:mitotic recombination"/>
    <property type="evidence" value="ECO:0000318"/>
    <property type="project" value="GO_Central"/>
</dbReference>
<dbReference type="Gene3D" id="3.40.50.300">
    <property type="entry name" value="P-loop containing nucleotide triphosphate hydrolases"/>
    <property type="match status" value="1"/>
</dbReference>
<dbReference type="InterPro" id="IPR007696">
    <property type="entry name" value="DNA_mismatch_repair_MutS_core"/>
</dbReference>
<dbReference type="OMA" id="INMHAAR"/>
<dbReference type="GO" id="GO:0006298">
    <property type="term" value="P:mismatch repair"/>
    <property type="evidence" value="ECO:0000318"/>
    <property type="project" value="GO_Central"/>
</dbReference>
<dbReference type="SUPFAM" id="SSF53150">
    <property type="entry name" value="DNA repair protein MutS, domain II"/>
    <property type="match status" value="1"/>
</dbReference>
<feature type="domain" description="DNA mismatch repair proteins mutS family" evidence="12">
    <location>
        <begin position="891"/>
        <end position="907"/>
    </location>
</feature>
<dbReference type="SUPFAM" id="SSF52540">
    <property type="entry name" value="P-loop containing nucleoside triphosphate hydrolases"/>
    <property type="match status" value="1"/>
</dbReference>
<comment type="caution">
    <text evidence="13">The sequence shown here is derived from an EMBL/GenBank/DDBJ whole genome shotgun (WGS) entry which is preliminary data.</text>
</comment>
<organism evidence="13 14">
    <name type="scientific">Zostera marina</name>
    <name type="common">Eelgrass</name>
    <dbReference type="NCBI Taxonomy" id="29655"/>
    <lineage>
        <taxon>Eukaryota</taxon>
        <taxon>Viridiplantae</taxon>
        <taxon>Streptophyta</taxon>
        <taxon>Embryophyta</taxon>
        <taxon>Tracheophyta</taxon>
        <taxon>Spermatophyta</taxon>
        <taxon>Magnoliopsida</taxon>
        <taxon>Liliopsida</taxon>
        <taxon>Zosteraceae</taxon>
        <taxon>Zostera</taxon>
    </lineage>
</organism>
<comment type="function">
    <text evidence="9 10">Component of the post-replicative DNA mismatch repair system (MMR).</text>
</comment>
<dbReference type="Pfam" id="PF01624">
    <property type="entry name" value="MutS_I"/>
    <property type="match status" value="1"/>
</dbReference>
<reference evidence="14" key="1">
    <citation type="journal article" date="2016" name="Nature">
        <title>The genome of the seagrass Zostera marina reveals angiosperm adaptation to the sea.</title>
        <authorList>
            <person name="Olsen J.L."/>
            <person name="Rouze P."/>
            <person name="Verhelst B."/>
            <person name="Lin Y.-C."/>
            <person name="Bayer T."/>
            <person name="Collen J."/>
            <person name="Dattolo E."/>
            <person name="De Paoli E."/>
            <person name="Dittami S."/>
            <person name="Maumus F."/>
            <person name="Michel G."/>
            <person name="Kersting A."/>
            <person name="Lauritano C."/>
            <person name="Lohaus R."/>
            <person name="Toepel M."/>
            <person name="Tonon T."/>
            <person name="Vanneste K."/>
            <person name="Amirebrahimi M."/>
            <person name="Brakel J."/>
            <person name="Bostroem C."/>
            <person name="Chovatia M."/>
            <person name="Grimwood J."/>
            <person name="Jenkins J.W."/>
            <person name="Jueterbock A."/>
            <person name="Mraz A."/>
            <person name="Stam W.T."/>
            <person name="Tice H."/>
            <person name="Bornberg-Bauer E."/>
            <person name="Green P.J."/>
            <person name="Pearson G.A."/>
            <person name="Procaccini G."/>
            <person name="Duarte C.M."/>
            <person name="Schmutz J."/>
            <person name="Reusch T.B.H."/>
            <person name="Van de Peer Y."/>
        </authorList>
    </citation>
    <scope>NUCLEOTIDE SEQUENCE [LARGE SCALE GENOMIC DNA]</scope>
    <source>
        <strain evidence="14">cv. Finnish</strain>
    </source>
</reference>
<proteinExistence type="inferred from homology"/>
<dbReference type="InterPro" id="IPR007860">
    <property type="entry name" value="DNA_mmatch_repair_MutS_con_dom"/>
</dbReference>
<evidence type="ECO:0000256" key="11">
    <source>
        <dbReference type="SAM" id="MobiDB-lite"/>
    </source>
</evidence>
<dbReference type="STRING" id="29655.A0A0K9PQ47"/>
<evidence type="ECO:0000256" key="7">
    <source>
        <dbReference type="ARBA" id="ARBA00023204"/>
    </source>
</evidence>
<dbReference type="GO" id="GO:0140664">
    <property type="term" value="F:ATP-dependent DNA damage sensor activity"/>
    <property type="evidence" value="ECO:0007669"/>
    <property type="project" value="InterPro"/>
</dbReference>
<dbReference type="FunFam" id="3.40.1170.10:FF:000004">
    <property type="entry name" value="DNA mismatch repair protein"/>
    <property type="match status" value="1"/>
</dbReference>
<dbReference type="InterPro" id="IPR007695">
    <property type="entry name" value="DNA_mismatch_repair_MutS-lik_N"/>
</dbReference>
<keyword evidence="7 9" id="KW-0234">DNA repair</keyword>
<dbReference type="GO" id="GO:0005634">
    <property type="term" value="C:nucleus"/>
    <property type="evidence" value="ECO:0000318"/>
    <property type="project" value="GO_Central"/>
</dbReference>